<dbReference type="KEGG" id="acy:Anacy_2703"/>
<dbReference type="EMBL" id="CP003659">
    <property type="protein sequence ID" value="AFZ58140.1"/>
    <property type="molecule type" value="Genomic_DNA"/>
</dbReference>
<dbReference type="InterPro" id="IPR025272">
    <property type="entry name" value="SocA_Panacea"/>
</dbReference>
<accession>K9ZIH6</accession>
<gene>
    <name evidence="2" type="ordered locus">Anacy_2703</name>
</gene>
<organism evidence="2 3">
    <name type="scientific">Anabaena cylindrica (strain ATCC 27899 / PCC 7122)</name>
    <dbReference type="NCBI Taxonomy" id="272123"/>
    <lineage>
        <taxon>Bacteria</taxon>
        <taxon>Bacillati</taxon>
        <taxon>Cyanobacteriota</taxon>
        <taxon>Cyanophyceae</taxon>
        <taxon>Nostocales</taxon>
        <taxon>Nostocaceae</taxon>
        <taxon>Anabaena</taxon>
    </lineage>
</organism>
<dbReference type="RefSeq" id="WP_015214775.1">
    <property type="nucleotide sequence ID" value="NC_019771.1"/>
</dbReference>
<proteinExistence type="predicted"/>
<evidence type="ECO:0000313" key="2">
    <source>
        <dbReference type="EMBL" id="AFZ58140.1"/>
    </source>
</evidence>
<keyword evidence="3" id="KW-1185">Reference proteome</keyword>
<dbReference type="Pfam" id="PF13274">
    <property type="entry name" value="SocA_Panacea"/>
    <property type="match status" value="1"/>
</dbReference>
<dbReference type="OrthoDB" id="9799173at2"/>
<dbReference type="STRING" id="272123.Anacy_2703"/>
<dbReference type="HOGENOM" id="CLU_110683_4_0_3"/>
<evidence type="ECO:0000313" key="3">
    <source>
        <dbReference type="Proteomes" id="UP000010474"/>
    </source>
</evidence>
<dbReference type="PATRIC" id="fig|272123.3.peg.2949"/>
<dbReference type="Proteomes" id="UP000010474">
    <property type="component" value="Chromosome"/>
</dbReference>
<protein>
    <submittedName>
        <fullName evidence="2">Prophage protein</fullName>
    </submittedName>
</protein>
<dbReference type="eggNOG" id="COG3600">
    <property type="taxonomic scope" value="Bacteria"/>
</dbReference>
<evidence type="ECO:0000259" key="1">
    <source>
        <dbReference type="Pfam" id="PF13274"/>
    </source>
</evidence>
<name>K9ZIH6_ANACC</name>
<dbReference type="AlphaFoldDB" id="K9ZIH6"/>
<reference evidence="3" key="1">
    <citation type="journal article" date="2013" name="Proc. Natl. Acad. Sci. U.S.A.">
        <title>Improving the coverage of the cyanobacterial phylum using diversity-driven genome sequencing.</title>
        <authorList>
            <person name="Shih P.M."/>
            <person name="Wu D."/>
            <person name="Latifi A."/>
            <person name="Axen S.D."/>
            <person name="Fewer D.P."/>
            <person name="Talla E."/>
            <person name="Calteau A."/>
            <person name="Cai F."/>
            <person name="Tandeau de Marsac N."/>
            <person name="Rippka R."/>
            <person name="Herdman M."/>
            <person name="Sivonen K."/>
            <person name="Coursin T."/>
            <person name="Laurent T."/>
            <person name="Goodwin L."/>
            <person name="Nolan M."/>
            <person name="Davenport K.W."/>
            <person name="Han C.S."/>
            <person name="Rubin E.M."/>
            <person name="Eisen J.A."/>
            <person name="Woyke T."/>
            <person name="Gugger M."/>
            <person name="Kerfeld C.A."/>
        </authorList>
    </citation>
    <scope>NUCLEOTIDE SEQUENCE [LARGE SCALE GENOMIC DNA]</scope>
    <source>
        <strain evidence="3">ATCC 27899 / PCC 7122</strain>
    </source>
</reference>
<feature type="domain" description="Antitoxin SocA-like Panacea" evidence="1">
    <location>
        <begin position="28"/>
        <end position="121"/>
    </location>
</feature>
<sequence length="149" mass="17369">MLNCHDVAKYFLSQIDEDAGDLMSNLKLQKLLYYAQGFHLALYEQPLFSESIEAWTHGPVVPEAYHIYKDYGSNAIPIPEDIDFSKYDQQTRELLDEVYSVYGQFSAWKLLSLIHEEEPWQDARQDNIIISHQALTKHFKTQLVNMVVN</sequence>